<evidence type="ECO:0000313" key="2">
    <source>
        <dbReference type="Proteomes" id="UP000054466"/>
    </source>
</evidence>
<dbReference type="OrthoDB" id="4509278at2759"/>
<dbReference type="RefSeq" id="XP_016253059.1">
    <property type="nucleotide sequence ID" value="XM_016391157.1"/>
</dbReference>
<reference evidence="1 2" key="1">
    <citation type="submission" date="2015-01" db="EMBL/GenBank/DDBJ databases">
        <title>The Genome Sequence of Cladophialophora immunda CBS83496.</title>
        <authorList>
            <consortium name="The Broad Institute Genomics Platform"/>
            <person name="Cuomo C."/>
            <person name="de Hoog S."/>
            <person name="Gorbushina A."/>
            <person name="Stielow B."/>
            <person name="Teixiera M."/>
            <person name="Abouelleil A."/>
            <person name="Chapman S.B."/>
            <person name="Priest M."/>
            <person name="Young S.K."/>
            <person name="Wortman J."/>
            <person name="Nusbaum C."/>
            <person name="Birren B."/>
        </authorList>
    </citation>
    <scope>NUCLEOTIDE SEQUENCE [LARGE SCALE GENOMIC DNA]</scope>
    <source>
        <strain evidence="1 2">CBS 83496</strain>
    </source>
</reference>
<organism evidence="1 2">
    <name type="scientific">Cladophialophora immunda</name>
    <dbReference type="NCBI Taxonomy" id="569365"/>
    <lineage>
        <taxon>Eukaryota</taxon>
        <taxon>Fungi</taxon>
        <taxon>Dikarya</taxon>
        <taxon>Ascomycota</taxon>
        <taxon>Pezizomycotina</taxon>
        <taxon>Eurotiomycetes</taxon>
        <taxon>Chaetothyriomycetidae</taxon>
        <taxon>Chaetothyriales</taxon>
        <taxon>Herpotrichiellaceae</taxon>
        <taxon>Cladophialophora</taxon>
    </lineage>
</organism>
<sequence length="206" mass="21599">MALVGASAPFPRFVQALLHPILASEGYQESVTNGAERASIIITSRELPGKLILPPTQKRQTFIYFPLPKSLKHIPPRSISHTSPNSIATMVSLTTTLLSLLPLVASLVGATPIDKRQTSTVSATFIGAADAQYTLQIPANSEWFPTDNPLSISHIQTSAGASCAFFGIDGAVIALPAAGGYVDVGPPQTIAGGVCGPFPGQNYGMW</sequence>
<dbReference type="VEuPathDB" id="FungiDB:PV07_04359"/>
<protein>
    <submittedName>
        <fullName evidence="1">Uncharacterized protein</fullName>
    </submittedName>
</protein>
<dbReference type="HOGENOM" id="CLU_1331818_0_0_1"/>
<name>A0A0D2CNK4_9EURO</name>
<gene>
    <name evidence="1" type="ORF">PV07_04359</name>
</gene>
<dbReference type="EMBL" id="KN847041">
    <property type="protein sequence ID" value="KIW32843.1"/>
    <property type="molecule type" value="Genomic_DNA"/>
</dbReference>
<dbReference type="Proteomes" id="UP000054466">
    <property type="component" value="Unassembled WGS sequence"/>
</dbReference>
<dbReference type="GeneID" id="27343553"/>
<accession>A0A0D2CNK4</accession>
<dbReference type="AlphaFoldDB" id="A0A0D2CNK4"/>
<keyword evidence="2" id="KW-1185">Reference proteome</keyword>
<proteinExistence type="predicted"/>
<evidence type="ECO:0000313" key="1">
    <source>
        <dbReference type="EMBL" id="KIW32843.1"/>
    </source>
</evidence>